<evidence type="ECO:0000256" key="1">
    <source>
        <dbReference type="SAM" id="MobiDB-lite"/>
    </source>
</evidence>
<reference evidence="2 3" key="1">
    <citation type="submission" date="2019-03" db="EMBL/GenBank/DDBJ databases">
        <title>Single cell metagenomics reveals metabolic interactions within the superorganism composed of flagellate Streblomastix strix and complex community of Bacteroidetes bacteria on its surface.</title>
        <authorList>
            <person name="Treitli S.C."/>
            <person name="Kolisko M."/>
            <person name="Husnik F."/>
            <person name="Keeling P."/>
            <person name="Hampl V."/>
        </authorList>
    </citation>
    <scope>NUCLEOTIDE SEQUENCE [LARGE SCALE GENOMIC DNA]</scope>
    <source>
        <strain evidence="2">ST1C</strain>
    </source>
</reference>
<gene>
    <name evidence="2" type="ORF">EZS28_031929</name>
</gene>
<protein>
    <submittedName>
        <fullName evidence="2">Uncharacterized protein</fullName>
    </submittedName>
</protein>
<dbReference type="EMBL" id="SNRW01013506">
    <property type="protein sequence ID" value="KAA6372543.1"/>
    <property type="molecule type" value="Genomic_DNA"/>
</dbReference>
<comment type="caution">
    <text evidence="2">The sequence shown here is derived from an EMBL/GenBank/DDBJ whole genome shotgun (WGS) entry which is preliminary data.</text>
</comment>
<dbReference type="Proteomes" id="UP000324800">
    <property type="component" value="Unassembled WGS sequence"/>
</dbReference>
<name>A0A5J4UQF5_9EUKA</name>
<feature type="non-terminal residue" evidence="2">
    <location>
        <position position="1"/>
    </location>
</feature>
<evidence type="ECO:0000313" key="2">
    <source>
        <dbReference type="EMBL" id="KAA6372543.1"/>
    </source>
</evidence>
<dbReference type="AlphaFoldDB" id="A0A5J4UQF5"/>
<organism evidence="2 3">
    <name type="scientific">Streblomastix strix</name>
    <dbReference type="NCBI Taxonomy" id="222440"/>
    <lineage>
        <taxon>Eukaryota</taxon>
        <taxon>Metamonada</taxon>
        <taxon>Preaxostyla</taxon>
        <taxon>Oxymonadida</taxon>
        <taxon>Streblomastigidae</taxon>
        <taxon>Streblomastix</taxon>
    </lineage>
</organism>
<feature type="region of interest" description="Disordered" evidence="1">
    <location>
        <begin position="1"/>
        <end position="22"/>
    </location>
</feature>
<accession>A0A5J4UQF5</accession>
<proteinExistence type="predicted"/>
<evidence type="ECO:0000313" key="3">
    <source>
        <dbReference type="Proteomes" id="UP000324800"/>
    </source>
</evidence>
<sequence length="314" mass="33466">SRGDHQHPLQVSDVLPSKDTSVGTIGTASTYARSDHQPPIQTVDTIQVSDSADGSYGTVDSYARNDHSYSINILTNASIEPMVNGVGNNGTSAYYSRHDHIHPQQLTYEGNLTATKFIKTGGTVNDILLANGDAKKSVQASKLYQVIEQPYLSTRTGFGQLQFSQHWTNNISAFQGNITDIPTIDAQSALPTGQSGLYQLFLNTQNGPVQINPNDIGTFNEGNNTTNPLGFIIVLAGQEGQADRGLQISVDGSTITFNGQVIAETGTANCSVNYSAGIPIVWGVNNLGTEGGFYSNGTNICWRARPVTLGSVPP</sequence>